<accession>A0A919VTI5</accession>
<dbReference type="InterPro" id="IPR019692">
    <property type="entry name" value="CFP-6_PH"/>
</dbReference>
<organism evidence="3 4">
    <name type="scientific">Actinoplanes auranticolor</name>
    <dbReference type="NCBI Taxonomy" id="47988"/>
    <lineage>
        <taxon>Bacteria</taxon>
        <taxon>Bacillati</taxon>
        <taxon>Actinomycetota</taxon>
        <taxon>Actinomycetes</taxon>
        <taxon>Micromonosporales</taxon>
        <taxon>Micromonosporaceae</taxon>
        <taxon>Actinoplanes</taxon>
    </lineage>
</organism>
<keyword evidence="1" id="KW-0472">Membrane</keyword>
<evidence type="ECO:0000313" key="3">
    <source>
        <dbReference type="EMBL" id="GIM74815.1"/>
    </source>
</evidence>
<dbReference type="Proteomes" id="UP000681340">
    <property type="component" value="Unassembled WGS sequence"/>
</dbReference>
<evidence type="ECO:0000313" key="4">
    <source>
        <dbReference type="Proteomes" id="UP000681340"/>
    </source>
</evidence>
<feature type="domain" description="Low molecular weight protein antigen 6 PH" evidence="2">
    <location>
        <begin position="51"/>
        <end position="121"/>
    </location>
</feature>
<keyword evidence="1" id="KW-1133">Transmembrane helix</keyword>
<feature type="transmembrane region" description="Helical" evidence="1">
    <location>
        <begin position="12"/>
        <end position="29"/>
    </location>
</feature>
<keyword evidence="4" id="KW-1185">Reference proteome</keyword>
<protein>
    <recommendedName>
        <fullName evidence="2">Low molecular weight protein antigen 6 PH domain-containing protein</fullName>
    </recommendedName>
</protein>
<dbReference type="EMBL" id="BOQL01000052">
    <property type="protein sequence ID" value="GIM74815.1"/>
    <property type="molecule type" value="Genomic_DNA"/>
</dbReference>
<dbReference type="Pfam" id="PF10756">
    <property type="entry name" value="bPH_6"/>
    <property type="match status" value="1"/>
</dbReference>
<dbReference type="AlphaFoldDB" id="A0A919VTI5"/>
<sequence length="140" mass="14527">MSRPALRVRKSGALVVAALIAFVGTAPFAGASWLLVPVMLIPLAVLIWALRAGTDVGPAGLRVRALFGSVDIPWSRVDQLGPDDRGRVSALLTDGKVIRLTGVTTANLPAVIAAGGQELRDDSVAVDDPVDERLPGGEPT</sequence>
<keyword evidence="1" id="KW-0812">Transmembrane</keyword>
<name>A0A919VTI5_9ACTN</name>
<comment type="caution">
    <text evidence="3">The sequence shown here is derived from an EMBL/GenBank/DDBJ whole genome shotgun (WGS) entry which is preliminary data.</text>
</comment>
<gene>
    <name evidence="3" type="ORF">Aau02nite_62860</name>
</gene>
<proteinExistence type="predicted"/>
<reference evidence="3" key="1">
    <citation type="submission" date="2021-03" db="EMBL/GenBank/DDBJ databases">
        <title>Whole genome shotgun sequence of Actinoplanes auranticolor NBRC 12245.</title>
        <authorList>
            <person name="Komaki H."/>
            <person name="Tamura T."/>
        </authorList>
    </citation>
    <scope>NUCLEOTIDE SEQUENCE</scope>
    <source>
        <strain evidence="3">NBRC 12245</strain>
    </source>
</reference>
<evidence type="ECO:0000259" key="2">
    <source>
        <dbReference type="Pfam" id="PF10756"/>
    </source>
</evidence>
<evidence type="ECO:0000256" key="1">
    <source>
        <dbReference type="SAM" id="Phobius"/>
    </source>
</evidence>